<feature type="region of interest" description="Disordered" evidence="1">
    <location>
        <begin position="138"/>
        <end position="157"/>
    </location>
</feature>
<sequence>MLDVTGIADYVLWKCLGLRPTHKKQKSKRKKLLEQELNVMDYSSCVLVFPLPPRSLEAPAQNSGGRHENGQKYKPCRNLPEGLSRSIESLRLSSSRLSSSLSPASTFRQHRMRATLETIAEIEDESDQDDLPRPCGAAFQTTPTNNNNTQTTTTFAV</sequence>
<reference evidence="2" key="1">
    <citation type="submission" date="2021-01" db="EMBL/GenBank/DDBJ databases">
        <authorList>
            <person name="Corre E."/>
            <person name="Pelletier E."/>
            <person name="Niang G."/>
            <person name="Scheremetjew M."/>
            <person name="Finn R."/>
            <person name="Kale V."/>
            <person name="Holt S."/>
            <person name="Cochrane G."/>
            <person name="Meng A."/>
            <person name="Brown T."/>
            <person name="Cohen L."/>
        </authorList>
    </citation>
    <scope>NUCLEOTIDE SEQUENCE</scope>
    <source>
        <strain evidence="2">CCMP3276</strain>
    </source>
</reference>
<protein>
    <submittedName>
        <fullName evidence="2">Uncharacterized protein</fullName>
    </submittedName>
</protein>
<accession>A0A7S0XJD2</accession>
<gene>
    <name evidence="2" type="ORF">EMAD1354_LOCUS2112</name>
</gene>
<dbReference type="EMBL" id="HBFE01003161">
    <property type="protein sequence ID" value="CAD8726032.1"/>
    <property type="molecule type" value="Transcribed_RNA"/>
</dbReference>
<evidence type="ECO:0000313" key="2">
    <source>
        <dbReference type="EMBL" id="CAD8726032.1"/>
    </source>
</evidence>
<name>A0A7S0XJD2_9RHOD</name>
<organism evidence="2">
    <name type="scientific">Erythrolobus madagascarensis</name>
    <dbReference type="NCBI Taxonomy" id="708628"/>
    <lineage>
        <taxon>Eukaryota</taxon>
        <taxon>Rhodophyta</taxon>
        <taxon>Bangiophyceae</taxon>
        <taxon>Porphyridiales</taxon>
        <taxon>Porphyridiaceae</taxon>
        <taxon>Erythrolobus</taxon>
    </lineage>
</organism>
<proteinExistence type="predicted"/>
<evidence type="ECO:0000256" key="1">
    <source>
        <dbReference type="SAM" id="MobiDB-lite"/>
    </source>
</evidence>
<feature type="compositionally biased region" description="Low complexity" evidence="1">
    <location>
        <begin position="140"/>
        <end position="157"/>
    </location>
</feature>
<feature type="region of interest" description="Disordered" evidence="1">
    <location>
        <begin position="56"/>
        <end position="80"/>
    </location>
</feature>
<dbReference type="AlphaFoldDB" id="A0A7S0XJD2"/>